<dbReference type="InterPro" id="IPR004838">
    <property type="entry name" value="NHTrfase_class1_PyrdxlP-BS"/>
</dbReference>
<dbReference type="GO" id="GO:0008483">
    <property type="term" value="F:transaminase activity"/>
    <property type="evidence" value="ECO:0007669"/>
    <property type="project" value="TreeGrafter"/>
</dbReference>
<dbReference type="FunFam" id="3.40.640.10:FF:000051">
    <property type="entry name" value="1-aminocyclopropane-1-carboxylate synthase 3"/>
    <property type="match status" value="1"/>
</dbReference>
<sequence>MVKDGVGCAMFNNKGNLPVPLSTMATAKTHGEESPYFTGWKEYDKNPYDPQSNPSGIIQMGLAENQVSFDLLEAWLDEHPEASICQEGKTTFRDTALHQDYHGLPAFREALARFMEEVRGGKVRFDPDRIVLTAGATAASELLMFCLANPGEAFLVPTPYYPGFDRDLRWRTGVEIIPVHCHSSNDFQVTSSALEEAYREAEQRNISVKGILVTNPSNPLGTTLERKTLENLLSFASEKNIHLICDEIYSGSVFLPPDFVSIAEVLQTSGRPNDSDRVHIVYSLSKDLGLPGFRVGAIYSYNDTVVSTARRMSSFSLVSSQTQHFLACMLSDEDFTKKYIEANKKRLRKRHRIMVSGLQKAGINCLKSNAGLFCWVNLTQLLPSENLDGEIKLWETILYEMGLNVSPGSSCHCIEPGWFRVCFANMSEHTLQVSLQRIQGFMDSKQN</sequence>
<reference evidence="10" key="1">
    <citation type="journal article" date="2007" name="Plant Physiol.">
        <title>Aminocyclopropane carboxylic acid synthase is a regulated step in ethylene-dependent induced conifer defense. Full-length cDNA cloning of a multigene family, differential constitutive, and wound- and insect-induced expression, and cellular and subcellular localization in spruce and Douglas fir.</title>
        <authorList>
            <person name="Ralph S.G."/>
            <person name="Hudgins J.W."/>
            <person name="Jancsik S."/>
            <person name="Franceschi V.R."/>
            <person name="Bohlmann J."/>
        </authorList>
    </citation>
    <scope>NUCLEOTIDE SEQUENCE</scope>
</reference>
<dbReference type="InterPro" id="IPR015424">
    <property type="entry name" value="PyrdxlP-dep_Trfase"/>
</dbReference>
<dbReference type="CDD" id="cd00609">
    <property type="entry name" value="AAT_like"/>
    <property type="match status" value="1"/>
</dbReference>
<feature type="domain" description="Aminotransferase class I/classII large" evidence="9">
    <location>
        <begin position="58"/>
        <end position="438"/>
    </location>
</feature>
<evidence type="ECO:0000259" key="9">
    <source>
        <dbReference type="Pfam" id="PF00155"/>
    </source>
</evidence>
<dbReference type="Gene3D" id="3.90.1150.10">
    <property type="entry name" value="Aspartate Aminotransferase, domain 1"/>
    <property type="match status" value="1"/>
</dbReference>
<comment type="pathway">
    <text evidence="6">Alkene biosynthesis; ethylene biosynthesis via S-adenosyl-L-methionine; ethylene from S-adenosyl-L-methionine: step 1/2.</text>
</comment>
<dbReference type="PANTHER" id="PTHR43795">
    <property type="entry name" value="BIFUNCTIONAL ASPARTATE AMINOTRANSFERASE AND GLUTAMATE/ASPARTATE-PREPHENATE AMINOTRANSFERASE-RELATED"/>
    <property type="match status" value="1"/>
</dbReference>
<dbReference type="EC" id="4.4.1.14" evidence="7"/>
<dbReference type="Gene3D" id="3.40.640.10">
    <property type="entry name" value="Type I PLP-dependent aspartate aminotransferase-like (Major domain)"/>
    <property type="match status" value="1"/>
</dbReference>
<dbReference type="GO" id="GO:0009693">
    <property type="term" value="P:ethylene biosynthetic process"/>
    <property type="evidence" value="ECO:0007669"/>
    <property type="project" value="UniProtKB-KW"/>
</dbReference>
<dbReference type="InterPro" id="IPR015421">
    <property type="entry name" value="PyrdxlP-dep_Trfase_major"/>
</dbReference>
<dbReference type="Pfam" id="PF00155">
    <property type="entry name" value="Aminotran_1_2"/>
    <property type="match status" value="1"/>
</dbReference>
<dbReference type="InterPro" id="IPR004839">
    <property type="entry name" value="Aminotransferase_I/II_large"/>
</dbReference>
<comment type="similarity">
    <text evidence="2">Belongs to the class-I pyridoxal-phosphate-dependent aminotransferase family.</text>
</comment>
<dbReference type="BRENDA" id="4.4.1.14">
    <property type="organism ID" value="4816"/>
</dbReference>
<evidence type="ECO:0000256" key="4">
    <source>
        <dbReference type="ARBA" id="ARBA00022898"/>
    </source>
</evidence>
<protein>
    <recommendedName>
        <fullName evidence="7">1-aminocyclopropane-1-carboxylate synthase</fullName>
        <ecNumber evidence="7">4.4.1.14</ecNumber>
    </recommendedName>
</protein>
<evidence type="ECO:0000256" key="3">
    <source>
        <dbReference type="ARBA" id="ARBA00022666"/>
    </source>
</evidence>
<keyword evidence="5" id="KW-0292">Fruit ripening</keyword>
<evidence type="ECO:0000256" key="6">
    <source>
        <dbReference type="ARBA" id="ARBA00037888"/>
    </source>
</evidence>
<dbReference type="GO" id="GO:0016847">
    <property type="term" value="F:1-aminocyclopropane-1-carboxylate synthase activity"/>
    <property type="evidence" value="ECO:0007669"/>
    <property type="project" value="UniProtKB-EC"/>
</dbReference>
<dbReference type="GO" id="GO:0030170">
    <property type="term" value="F:pyridoxal phosphate binding"/>
    <property type="evidence" value="ECO:0007669"/>
    <property type="project" value="InterPro"/>
</dbReference>
<dbReference type="InterPro" id="IPR050478">
    <property type="entry name" value="Ethylene_sulfur-biosynth"/>
</dbReference>
<accession>A2IA37</accession>
<dbReference type="EMBL" id="EF179148">
    <property type="protein sequence ID" value="ABM60747.1"/>
    <property type="molecule type" value="mRNA"/>
</dbReference>
<gene>
    <name evidence="10" type="primary">ACS1</name>
</gene>
<keyword evidence="3" id="KW-0266">Ethylene biosynthesis</keyword>
<dbReference type="PROSITE" id="PS00105">
    <property type="entry name" value="AA_TRANSFER_CLASS_1"/>
    <property type="match status" value="1"/>
</dbReference>
<comment type="catalytic activity">
    <reaction evidence="8">
        <text>S-adenosyl-L-methionine = 1-aminocyclopropane-1-carboxylate + S-methyl-5'-thioadenosine + H(+)</text>
        <dbReference type="Rhea" id="RHEA:21744"/>
        <dbReference type="ChEBI" id="CHEBI:15378"/>
        <dbReference type="ChEBI" id="CHEBI:17509"/>
        <dbReference type="ChEBI" id="CHEBI:58360"/>
        <dbReference type="ChEBI" id="CHEBI:59789"/>
        <dbReference type="EC" id="4.4.1.14"/>
    </reaction>
</comment>
<dbReference type="SUPFAM" id="SSF53383">
    <property type="entry name" value="PLP-dependent transferases"/>
    <property type="match status" value="1"/>
</dbReference>
<evidence type="ECO:0000256" key="8">
    <source>
        <dbReference type="ARBA" id="ARBA00049554"/>
    </source>
</evidence>
<evidence type="ECO:0000313" key="10">
    <source>
        <dbReference type="EMBL" id="ABM60747.1"/>
    </source>
</evidence>
<keyword evidence="4" id="KW-0663">Pyridoxal phosphate</keyword>
<evidence type="ECO:0000256" key="1">
    <source>
        <dbReference type="ARBA" id="ARBA00001933"/>
    </source>
</evidence>
<proteinExistence type="evidence at transcript level"/>
<evidence type="ECO:0000256" key="7">
    <source>
        <dbReference type="ARBA" id="ARBA00039053"/>
    </source>
</evidence>
<organism evidence="10">
    <name type="scientific">Picea glauca</name>
    <name type="common">White spruce</name>
    <name type="synonym">Pinus glauca</name>
    <dbReference type="NCBI Taxonomy" id="3330"/>
    <lineage>
        <taxon>Eukaryota</taxon>
        <taxon>Viridiplantae</taxon>
        <taxon>Streptophyta</taxon>
        <taxon>Embryophyta</taxon>
        <taxon>Tracheophyta</taxon>
        <taxon>Spermatophyta</taxon>
        <taxon>Pinopsida</taxon>
        <taxon>Pinidae</taxon>
        <taxon>Conifers I</taxon>
        <taxon>Pinales</taxon>
        <taxon>Pinaceae</taxon>
        <taxon>Picea</taxon>
    </lineage>
</organism>
<evidence type="ECO:0000256" key="2">
    <source>
        <dbReference type="ARBA" id="ARBA00007441"/>
    </source>
</evidence>
<name>A2IA37_PICGL</name>
<dbReference type="InterPro" id="IPR015422">
    <property type="entry name" value="PyrdxlP-dep_Trfase_small"/>
</dbReference>
<evidence type="ECO:0000256" key="5">
    <source>
        <dbReference type="ARBA" id="ARBA00033478"/>
    </source>
</evidence>
<dbReference type="AlphaFoldDB" id="A2IA37"/>
<comment type="cofactor">
    <cofactor evidence="1">
        <name>pyridoxal 5'-phosphate</name>
        <dbReference type="ChEBI" id="CHEBI:597326"/>
    </cofactor>
</comment>
<dbReference type="PANTHER" id="PTHR43795:SF39">
    <property type="entry name" value="AMINOTRANSFERASE CLASS I_CLASSII DOMAIN-CONTAINING PROTEIN"/>
    <property type="match status" value="1"/>
</dbReference>
<dbReference type="GO" id="GO:0009835">
    <property type="term" value="P:fruit ripening"/>
    <property type="evidence" value="ECO:0007669"/>
    <property type="project" value="UniProtKB-KW"/>
</dbReference>
<dbReference type="PRINTS" id="PR00753">
    <property type="entry name" value="ACCSYNTHASE"/>
</dbReference>